<organism evidence="3 4">
    <name type="scientific">Vitrella brassicaformis (strain CCMP3155)</name>
    <dbReference type="NCBI Taxonomy" id="1169540"/>
    <lineage>
        <taxon>Eukaryota</taxon>
        <taxon>Sar</taxon>
        <taxon>Alveolata</taxon>
        <taxon>Colpodellida</taxon>
        <taxon>Vitrellaceae</taxon>
        <taxon>Vitrella</taxon>
    </lineage>
</organism>
<dbReference type="EMBL" id="CDMY01000584">
    <property type="protein sequence ID" value="CEM24597.1"/>
    <property type="molecule type" value="Genomic_DNA"/>
</dbReference>
<feature type="compositionally biased region" description="Basic and acidic residues" evidence="1">
    <location>
        <begin position="390"/>
        <end position="415"/>
    </location>
</feature>
<evidence type="ECO:0000313" key="4">
    <source>
        <dbReference type="Proteomes" id="UP000041254"/>
    </source>
</evidence>
<feature type="region of interest" description="Disordered" evidence="1">
    <location>
        <begin position="355"/>
        <end position="422"/>
    </location>
</feature>
<keyword evidence="2" id="KW-0732">Signal</keyword>
<dbReference type="AlphaFoldDB" id="A0A0G4G7D9"/>
<feature type="chain" id="PRO_5005189596" evidence="2">
    <location>
        <begin position="18"/>
        <end position="661"/>
    </location>
</feature>
<feature type="compositionally biased region" description="Basic and acidic residues" evidence="1">
    <location>
        <begin position="370"/>
        <end position="379"/>
    </location>
</feature>
<evidence type="ECO:0000256" key="2">
    <source>
        <dbReference type="SAM" id="SignalP"/>
    </source>
</evidence>
<feature type="region of interest" description="Disordered" evidence="1">
    <location>
        <begin position="607"/>
        <end position="637"/>
    </location>
</feature>
<feature type="signal peptide" evidence="2">
    <location>
        <begin position="1"/>
        <end position="17"/>
    </location>
</feature>
<evidence type="ECO:0000313" key="3">
    <source>
        <dbReference type="EMBL" id="CEM24597.1"/>
    </source>
</evidence>
<proteinExistence type="predicted"/>
<sequence>MQLRLALFALFCSAVFSDHHGAPEKRCRKAIDKQRVEGIAESLGLTSSYLQTKSPLDLVPPSGSGCANAPNQGCCQAFTMATTKLAEGVASQGEICSSLATNFTKILELASSETLLSTVCDASTGCYAQAMEALKEGMNNATGKGAGCAHARKITTVFDSICKKDAGPWCLSKYAEHLEILETVTVDHAPLNESVVNLAALCANPCWYSNTRLLLGVMGGKPKDVRGNKTPRGKAQDYKMMCARVGRREKKTHKHHWNKFVDLLPEPAEGAKGDAPPACDMTAMNGTDMTQGNASMDAMREAAKKQPGDKGVKGVAERLQQIQTSDCEGINARIDEYGCCAGLYYQSFVSKHREAKQSPKLRELQTPTEAAKEPKDDAKTTPLPSGEAGEEAKNEAKAEAKTEGKSDAKENRFKTPEGPAAASGCKDIFTKCPVLSKAKRYELKTRVGGLSEQKLKNNCVTSQELATNLEENMEESVDCEGCEYDFCVGSYNLMSCQDSPTCTGETSDAATARLLVTKPVFLRLRRLQTADDSVDVTTVIQTVNATDDGLDTALEMAEASGDLDAAVGEALDETTTLDTVVEGNATLTVDTDDSIPTAEVVEVIYDDPTVDPLNPPSQQTTAAPAPTNNNNNNDDDDSGALALSASLLPLALCSAVFVALF</sequence>
<reference evidence="3 4" key="1">
    <citation type="submission" date="2014-11" db="EMBL/GenBank/DDBJ databases">
        <authorList>
            <person name="Zhu J."/>
            <person name="Qi W."/>
            <person name="Song R."/>
        </authorList>
    </citation>
    <scope>NUCLEOTIDE SEQUENCE [LARGE SCALE GENOMIC DNA]</scope>
</reference>
<protein>
    <submittedName>
        <fullName evidence="3">Uncharacterized protein</fullName>
    </submittedName>
</protein>
<dbReference type="Proteomes" id="UP000041254">
    <property type="component" value="Unassembled WGS sequence"/>
</dbReference>
<gene>
    <name evidence="3" type="ORF">Vbra_17195</name>
</gene>
<name>A0A0G4G7D9_VITBC</name>
<dbReference type="PhylomeDB" id="A0A0G4G7D9"/>
<evidence type="ECO:0000256" key="1">
    <source>
        <dbReference type="SAM" id="MobiDB-lite"/>
    </source>
</evidence>
<accession>A0A0G4G7D9</accession>
<keyword evidence="4" id="KW-1185">Reference proteome</keyword>
<dbReference type="InParanoid" id="A0A0G4G7D9"/>
<feature type="compositionally biased region" description="Low complexity" evidence="1">
    <location>
        <begin position="620"/>
        <end position="632"/>
    </location>
</feature>
<dbReference type="VEuPathDB" id="CryptoDB:Vbra_17195"/>